<keyword evidence="2" id="KW-1185">Reference proteome</keyword>
<protein>
    <submittedName>
        <fullName evidence="1">Uncharacterized protein</fullName>
    </submittedName>
</protein>
<evidence type="ECO:0000313" key="1">
    <source>
        <dbReference type="EMBL" id="KAJ6981881.1"/>
    </source>
</evidence>
<dbReference type="Proteomes" id="UP001164929">
    <property type="component" value="Chromosome 10"/>
</dbReference>
<proteinExistence type="predicted"/>
<name>A0AAD6MAD0_9ROSI</name>
<dbReference type="AlphaFoldDB" id="A0AAD6MAD0"/>
<gene>
    <name evidence="1" type="ORF">NC653_025086</name>
</gene>
<accession>A0AAD6MAD0</accession>
<comment type="caution">
    <text evidence="1">The sequence shown here is derived from an EMBL/GenBank/DDBJ whole genome shotgun (WGS) entry which is preliminary data.</text>
</comment>
<reference evidence="1" key="1">
    <citation type="journal article" date="2023" name="Mol. Ecol. Resour.">
        <title>Chromosome-level genome assembly of a triploid poplar Populus alba 'Berolinensis'.</title>
        <authorList>
            <person name="Chen S."/>
            <person name="Yu Y."/>
            <person name="Wang X."/>
            <person name="Wang S."/>
            <person name="Zhang T."/>
            <person name="Zhou Y."/>
            <person name="He R."/>
            <person name="Meng N."/>
            <person name="Wang Y."/>
            <person name="Liu W."/>
            <person name="Liu Z."/>
            <person name="Liu J."/>
            <person name="Guo Q."/>
            <person name="Huang H."/>
            <person name="Sederoff R.R."/>
            <person name="Wang G."/>
            <person name="Qu G."/>
            <person name="Chen S."/>
        </authorList>
    </citation>
    <scope>NUCLEOTIDE SEQUENCE</scope>
    <source>
        <strain evidence="1">SC-2020</strain>
    </source>
</reference>
<dbReference type="EMBL" id="JAQIZT010000010">
    <property type="protein sequence ID" value="KAJ6981881.1"/>
    <property type="molecule type" value="Genomic_DNA"/>
</dbReference>
<sequence length="51" mass="6404">MTLKRNTKYIYFLFLEIYFYSISKQFKNIKKITLITIIFWTWEQTYVSHSL</sequence>
<organism evidence="1 2">
    <name type="scientific">Populus alba x Populus x berolinensis</name>
    <dbReference type="NCBI Taxonomy" id="444605"/>
    <lineage>
        <taxon>Eukaryota</taxon>
        <taxon>Viridiplantae</taxon>
        <taxon>Streptophyta</taxon>
        <taxon>Embryophyta</taxon>
        <taxon>Tracheophyta</taxon>
        <taxon>Spermatophyta</taxon>
        <taxon>Magnoliopsida</taxon>
        <taxon>eudicotyledons</taxon>
        <taxon>Gunneridae</taxon>
        <taxon>Pentapetalae</taxon>
        <taxon>rosids</taxon>
        <taxon>fabids</taxon>
        <taxon>Malpighiales</taxon>
        <taxon>Salicaceae</taxon>
        <taxon>Saliceae</taxon>
        <taxon>Populus</taxon>
    </lineage>
</organism>
<evidence type="ECO:0000313" key="2">
    <source>
        <dbReference type="Proteomes" id="UP001164929"/>
    </source>
</evidence>